<accession>A0A1T1H6A1</accession>
<keyword evidence="1" id="KW-0732">Signal</keyword>
<dbReference type="Proteomes" id="UP000191160">
    <property type="component" value="Unassembled WGS sequence"/>
</dbReference>
<reference evidence="2 3" key="1">
    <citation type="submission" date="2017-02" db="EMBL/GenBank/DDBJ databases">
        <title>Acinetobacter sp. ANC 4945, whole genome shotgun sequencing project.</title>
        <authorList>
            <person name="Radolfova-Krizova L."/>
            <person name="Al Atrouni A."/>
            <person name="Nemec A."/>
        </authorList>
    </citation>
    <scope>NUCLEOTIDE SEQUENCE [LARGE SCALE GENOMIC DNA]</scope>
    <source>
        <strain evidence="2 3">ANC 4945</strain>
    </source>
</reference>
<feature type="signal peptide" evidence="1">
    <location>
        <begin position="1"/>
        <end position="25"/>
    </location>
</feature>
<organism evidence="2 3">
    <name type="scientific">Acinetobacter amyesii</name>
    <dbReference type="NCBI Taxonomy" id="2942470"/>
    <lineage>
        <taxon>Bacteria</taxon>
        <taxon>Pseudomonadati</taxon>
        <taxon>Pseudomonadota</taxon>
        <taxon>Gammaproteobacteria</taxon>
        <taxon>Moraxellales</taxon>
        <taxon>Moraxellaceae</taxon>
        <taxon>Acinetobacter</taxon>
    </lineage>
</organism>
<gene>
    <name evidence="2" type="ORF">B1202_01700</name>
</gene>
<dbReference type="AlphaFoldDB" id="A0A1T1H6A1"/>
<evidence type="ECO:0008006" key="4">
    <source>
        <dbReference type="Google" id="ProtNLM"/>
    </source>
</evidence>
<feature type="chain" id="PRO_5011961639" description="Spore coat protein U domain-containing protein" evidence="1">
    <location>
        <begin position="26"/>
        <end position="157"/>
    </location>
</feature>
<protein>
    <recommendedName>
        <fullName evidence="4">Spore coat protein U domain-containing protein</fullName>
    </recommendedName>
</protein>
<keyword evidence="3" id="KW-1185">Reference proteome</keyword>
<dbReference type="EMBL" id="MVKX01000001">
    <property type="protein sequence ID" value="OOV85391.1"/>
    <property type="molecule type" value="Genomic_DNA"/>
</dbReference>
<comment type="caution">
    <text evidence="2">The sequence shown here is derived from an EMBL/GenBank/DDBJ whole genome shotgun (WGS) entry which is preliminary data.</text>
</comment>
<name>A0A1T1H6A1_9GAMM</name>
<evidence type="ECO:0000313" key="2">
    <source>
        <dbReference type="EMBL" id="OOV85391.1"/>
    </source>
</evidence>
<sequence length="157" mass="17490">MSKFKKLAFLSAIISFTFTLNIAYAANCDISANTQYVNLNQYSGRTEVKFLNCKNGIYLQHEFSNLSLRGQNSDPTLVLDGNPNIYIELPFDARVGASWLNRGESSSVVRETYTYSTASNTTAATMYVDMSLAQFGDLSKYPVGIYRTSITFSAIEH</sequence>
<evidence type="ECO:0000313" key="3">
    <source>
        <dbReference type="Proteomes" id="UP000191160"/>
    </source>
</evidence>
<dbReference type="RefSeq" id="WP_078188808.1">
    <property type="nucleotide sequence ID" value="NZ_JAMCOZ010000010.1"/>
</dbReference>
<proteinExistence type="predicted"/>
<evidence type="ECO:0000256" key="1">
    <source>
        <dbReference type="SAM" id="SignalP"/>
    </source>
</evidence>